<name>A0A494W4N0_9SPHI</name>
<dbReference type="KEGG" id="muh:HYN43_024625"/>
<dbReference type="EMBL" id="CP032869">
    <property type="protein sequence ID" value="AYL98272.1"/>
    <property type="molecule type" value="Genomic_DNA"/>
</dbReference>
<gene>
    <name evidence="1" type="ORF">HYN43_024625</name>
</gene>
<keyword evidence="2" id="KW-1185">Reference proteome</keyword>
<organism evidence="1 2">
    <name type="scientific">Mucilaginibacter celer</name>
    <dbReference type="NCBI Taxonomy" id="2305508"/>
    <lineage>
        <taxon>Bacteria</taxon>
        <taxon>Pseudomonadati</taxon>
        <taxon>Bacteroidota</taxon>
        <taxon>Sphingobacteriia</taxon>
        <taxon>Sphingobacteriales</taxon>
        <taxon>Sphingobacteriaceae</taxon>
        <taxon>Mucilaginibacter</taxon>
    </lineage>
</organism>
<dbReference type="Proteomes" id="UP000270046">
    <property type="component" value="Chromosome"/>
</dbReference>
<evidence type="ECO:0000313" key="1">
    <source>
        <dbReference type="EMBL" id="AYL98272.1"/>
    </source>
</evidence>
<sequence length="65" mass="7235">MACITDRSVKVSCQSPRADTKQKNQPNQKSTTIKIGVIKSLIGVIPTKKNINVKTFIQNVYTLPF</sequence>
<reference evidence="1 2" key="1">
    <citation type="submission" date="2018-10" db="EMBL/GenBank/DDBJ databases">
        <title>Genome sequencing of Mucilaginibacter sp. HYN0043.</title>
        <authorList>
            <person name="Kim M."/>
            <person name="Yi H."/>
        </authorList>
    </citation>
    <scope>NUCLEOTIDE SEQUENCE [LARGE SCALE GENOMIC DNA]</scope>
    <source>
        <strain evidence="1 2">HYN0043</strain>
    </source>
</reference>
<protein>
    <submittedName>
        <fullName evidence="1">Uncharacterized protein</fullName>
    </submittedName>
</protein>
<dbReference type="AlphaFoldDB" id="A0A494W4N0"/>
<proteinExistence type="predicted"/>
<evidence type="ECO:0000313" key="2">
    <source>
        <dbReference type="Proteomes" id="UP000270046"/>
    </source>
</evidence>
<accession>A0A494W4N0</accession>